<dbReference type="KEGG" id="ntd:EGO55_10270"/>
<name>U3A1F2_9SPHN</name>
<evidence type="ECO:0000313" key="1">
    <source>
        <dbReference type="EMBL" id="GAD48593.1"/>
    </source>
</evidence>
<evidence type="ECO:0000313" key="2">
    <source>
        <dbReference type="Proteomes" id="UP000016568"/>
    </source>
</evidence>
<dbReference type="eggNOG" id="ENOG5030R9I">
    <property type="taxonomic scope" value="Bacteria"/>
</dbReference>
<gene>
    <name evidence="1" type="ORF">NT2_04_00040</name>
</gene>
<protein>
    <submittedName>
        <fullName evidence="1">Uncharacterized protein</fullName>
    </submittedName>
</protein>
<dbReference type="AlphaFoldDB" id="U3A1F2"/>
<dbReference type="EMBL" id="BASZ01000004">
    <property type="protein sequence ID" value="GAD48593.1"/>
    <property type="molecule type" value="Genomic_DNA"/>
</dbReference>
<proteinExistence type="predicted"/>
<comment type="caution">
    <text evidence="1">The sequence shown here is derived from an EMBL/GenBank/DDBJ whole genome shotgun (WGS) entry which is preliminary data.</text>
</comment>
<dbReference type="Proteomes" id="UP000016568">
    <property type="component" value="Unassembled WGS sequence"/>
</dbReference>
<organism evidence="1 2">
    <name type="scientific">Caenibius tardaugens NBRC 16725</name>
    <dbReference type="NCBI Taxonomy" id="1219035"/>
    <lineage>
        <taxon>Bacteria</taxon>
        <taxon>Pseudomonadati</taxon>
        <taxon>Pseudomonadota</taxon>
        <taxon>Alphaproteobacteria</taxon>
        <taxon>Sphingomonadales</taxon>
        <taxon>Erythrobacteraceae</taxon>
        <taxon>Caenibius</taxon>
    </lineage>
</organism>
<reference evidence="1 2" key="1">
    <citation type="submission" date="2013-09" db="EMBL/GenBank/DDBJ databases">
        <title>Whole genome shotgun sequence of Novosphingobium tardaugens NBRC 16725.</title>
        <authorList>
            <person name="Isaki S."/>
            <person name="Hosoyama A."/>
            <person name="Tsuchikane K."/>
            <person name="Katsumata H."/>
            <person name="Ando Y."/>
            <person name="Yamazaki S."/>
            <person name="Fujita N."/>
        </authorList>
    </citation>
    <scope>NUCLEOTIDE SEQUENCE [LARGE SCALE GENOMIC DNA]</scope>
    <source>
        <strain evidence="1 2">NBRC 16725</strain>
    </source>
</reference>
<accession>U3A1F2</accession>
<sequence>MMTATDLEQMLIARLVRERGGTSQIWQRALGRVIVRDTATHAHCNWDVSLSGTDVQCAAIERLLDDVRLEHSIVAAG</sequence>
<dbReference type="OrthoDB" id="7507752at2"/>
<keyword evidence="2" id="KW-1185">Reference proteome</keyword>